<evidence type="ECO:0000313" key="2">
    <source>
        <dbReference type="EMBL" id="TDV45444.1"/>
    </source>
</evidence>
<keyword evidence="1" id="KW-1133">Transmembrane helix</keyword>
<name>A0A4R7V958_9PSEU</name>
<gene>
    <name evidence="2" type="ORF">CLV71_112111</name>
</gene>
<proteinExistence type="predicted"/>
<dbReference type="EMBL" id="SOCP01000012">
    <property type="protein sequence ID" value="TDV45444.1"/>
    <property type="molecule type" value="Genomic_DNA"/>
</dbReference>
<comment type="caution">
    <text evidence="2">The sequence shown here is derived from an EMBL/GenBank/DDBJ whole genome shotgun (WGS) entry which is preliminary data.</text>
</comment>
<organism evidence="2 3">
    <name type="scientific">Actinophytocola oryzae</name>
    <dbReference type="NCBI Taxonomy" id="502181"/>
    <lineage>
        <taxon>Bacteria</taxon>
        <taxon>Bacillati</taxon>
        <taxon>Actinomycetota</taxon>
        <taxon>Actinomycetes</taxon>
        <taxon>Pseudonocardiales</taxon>
        <taxon>Pseudonocardiaceae</taxon>
    </lineage>
</organism>
<keyword evidence="1" id="KW-0812">Transmembrane</keyword>
<reference evidence="2 3" key="1">
    <citation type="submission" date="2019-03" db="EMBL/GenBank/DDBJ databases">
        <title>Genomic Encyclopedia of Archaeal and Bacterial Type Strains, Phase II (KMG-II): from individual species to whole genera.</title>
        <authorList>
            <person name="Goeker M."/>
        </authorList>
    </citation>
    <scope>NUCLEOTIDE SEQUENCE [LARGE SCALE GENOMIC DNA]</scope>
    <source>
        <strain evidence="2 3">DSM 45499</strain>
    </source>
</reference>
<protein>
    <submittedName>
        <fullName evidence="2">Uncharacterized protein</fullName>
    </submittedName>
</protein>
<sequence>MSDNYWTDWQQNKRLSGLEDELTSVSSSLSAARASTARLKSELSKVSGSLEQRLTRLSAAFDAFVEISDLRVTLALFHAHGRVRHQMKRLLAGEPVVDVADAEGYWLAPALVALRGVADGVVDAEALSLAEARDPLRTKAFHALFASSVGGTPQAFGEVVPALSETVSRYERAMWLLAADGFFGPGGWSECGSLLSKLADSSLEDTLRAASSSPTKVEMPRDLDGVADLVTALQAADRLTGLRDWVTSTLDAHTGEREATADPLVRRTLDLLIDEGSPVELPLLVRERELRAVIEGTSAESRTWDGQVGKATDLLREDLVAERKGRRALALRASAAVVLSVAEKFEAATRTQPPATVTYRSRYGQVTITPTEADGTSLQKAEDMVGQVSRPESRGRQAAIGAGVVAVLFVVLAVVAGWGWVFVALGAVGVGVYQLMTDARLRREAAEHAVTQRERLRADVAERVELFASTRRELHDRQARVTDDMAALRAALATVAE</sequence>
<dbReference type="RefSeq" id="WP_243866791.1">
    <property type="nucleotide sequence ID" value="NZ_SOCP01000012.1"/>
</dbReference>
<keyword evidence="3" id="KW-1185">Reference proteome</keyword>
<dbReference type="Proteomes" id="UP000294927">
    <property type="component" value="Unassembled WGS sequence"/>
</dbReference>
<evidence type="ECO:0000256" key="1">
    <source>
        <dbReference type="SAM" id="Phobius"/>
    </source>
</evidence>
<evidence type="ECO:0000313" key="3">
    <source>
        <dbReference type="Proteomes" id="UP000294927"/>
    </source>
</evidence>
<keyword evidence="1" id="KW-0472">Membrane</keyword>
<dbReference type="AlphaFoldDB" id="A0A4R7V958"/>
<feature type="transmembrane region" description="Helical" evidence="1">
    <location>
        <begin position="400"/>
        <end position="433"/>
    </location>
</feature>
<accession>A0A4R7V958</accession>